<gene>
    <name evidence="2" type="ORF">RN001_003879</name>
</gene>
<reference evidence="3" key="1">
    <citation type="submission" date="2023-01" db="EMBL/GenBank/DDBJ databases">
        <title>Key to firefly adult light organ development and bioluminescence: homeobox transcription factors regulate luciferase expression and transportation to peroxisome.</title>
        <authorList>
            <person name="Fu X."/>
        </authorList>
    </citation>
    <scope>NUCLEOTIDE SEQUENCE [LARGE SCALE GENOMIC DNA]</scope>
</reference>
<protein>
    <submittedName>
        <fullName evidence="2">Uncharacterized protein</fullName>
    </submittedName>
</protein>
<dbReference type="AlphaFoldDB" id="A0AAN7SRR2"/>
<evidence type="ECO:0000313" key="2">
    <source>
        <dbReference type="EMBL" id="KAK4887608.1"/>
    </source>
</evidence>
<proteinExistence type="predicted"/>
<accession>A0AAN7SRR2</accession>
<evidence type="ECO:0000256" key="1">
    <source>
        <dbReference type="SAM" id="MobiDB-lite"/>
    </source>
</evidence>
<keyword evidence="3" id="KW-1185">Reference proteome</keyword>
<dbReference type="Proteomes" id="UP001353858">
    <property type="component" value="Unassembled WGS sequence"/>
</dbReference>
<feature type="region of interest" description="Disordered" evidence="1">
    <location>
        <begin position="1"/>
        <end position="49"/>
    </location>
</feature>
<dbReference type="EMBL" id="JARPUR010000001">
    <property type="protein sequence ID" value="KAK4887608.1"/>
    <property type="molecule type" value="Genomic_DNA"/>
</dbReference>
<name>A0AAN7SRR2_9COLE</name>
<evidence type="ECO:0000313" key="3">
    <source>
        <dbReference type="Proteomes" id="UP001353858"/>
    </source>
</evidence>
<comment type="caution">
    <text evidence="2">The sequence shown here is derived from an EMBL/GenBank/DDBJ whole genome shotgun (WGS) entry which is preliminary data.</text>
</comment>
<organism evidence="2 3">
    <name type="scientific">Aquatica leii</name>
    <dbReference type="NCBI Taxonomy" id="1421715"/>
    <lineage>
        <taxon>Eukaryota</taxon>
        <taxon>Metazoa</taxon>
        <taxon>Ecdysozoa</taxon>
        <taxon>Arthropoda</taxon>
        <taxon>Hexapoda</taxon>
        <taxon>Insecta</taxon>
        <taxon>Pterygota</taxon>
        <taxon>Neoptera</taxon>
        <taxon>Endopterygota</taxon>
        <taxon>Coleoptera</taxon>
        <taxon>Polyphaga</taxon>
        <taxon>Elateriformia</taxon>
        <taxon>Elateroidea</taxon>
        <taxon>Lampyridae</taxon>
        <taxon>Luciolinae</taxon>
        <taxon>Aquatica</taxon>
    </lineage>
</organism>
<sequence length="143" mass="17112">MNKREKEEEEKERQQIFERGKKTIRSPDIKKISEESEGKTSRTEGGRKEMEELKELMREMMKQIEENMLGIRQEIKEMKKEMGEKEKKWEKEKEKLLEEEICNRIQKPNEKTSSFATAILTLMRKHGEMSAETQIYEPSTNII</sequence>